<feature type="region of interest" description="Disordered" evidence="2">
    <location>
        <begin position="2307"/>
        <end position="2463"/>
    </location>
</feature>
<feature type="compositionally biased region" description="Basic and acidic residues" evidence="2">
    <location>
        <begin position="1510"/>
        <end position="1519"/>
    </location>
</feature>
<dbReference type="FunFam" id="1.10.8.270:FF:000009">
    <property type="entry name" value="TBC1 domain family member 30"/>
    <property type="match status" value="1"/>
</dbReference>
<keyword evidence="7" id="KW-1267">Proteomics identification</keyword>
<feature type="compositionally biased region" description="Basic and acidic residues" evidence="2">
    <location>
        <begin position="2019"/>
        <end position="2072"/>
    </location>
</feature>
<accession>A0A0B4LH38</accession>
<evidence type="ECO:0000313" key="5">
    <source>
        <dbReference type="FlyBase" id="FBgn0261928"/>
    </source>
</evidence>
<feature type="compositionally biased region" description="Basic and acidic residues" evidence="2">
    <location>
        <begin position="2321"/>
        <end position="2335"/>
    </location>
</feature>
<dbReference type="Proteomes" id="UP000000803">
    <property type="component" value="Chromosome 3R"/>
</dbReference>
<feature type="compositionally biased region" description="Basic residues" evidence="2">
    <location>
        <begin position="1001"/>
        <end position="1012"/>
    </location>
</feature>
<feature type="compositionally biased region" description="Basic residues" evidence="2">
    <location>
        <begin position="2497"/>
        <end position="2507"/>
    </location>
</feature>
<feature type="compositionally biased region" description="Basic and acidic residues" evidence="2">
    <location>
        <begin position="2081"/>
        <end position="2107"/>
    </location>
</feature>
<feature type="region of interest" description="Disordered" evidence="2">
    <location>
        <begin position="1064"/>
        <end position="1532"/>
    </location>
</feature>
<dbReference type="ExpressionAtlas" id="A0A0B4LH38">
    <property type="expression patterns" value="baseline and differential"/>
</dbReference>
<feature type="compositionally biased region" description="Basic and acidic residues" evidence="2">
    <location>
        <begin position="1242"/>
        <end position="1258"/>
    </location>
</feature>
<feature type="region of interest" description="Disordered" evidence="2">
    <location>
        <begin position="1720"/>
        <end position="1749"/>
    </location>
</feature>
<feature type="compositionally biased region" description="Basic and acidic residues" evidence="2">
    <location>
        <begin position="2593"/>
        <end position="2602"/>
    </location>
</feature>
<feature type="compositionally biased region" description="Basic and acidic residues" evidence="2">
    <location>
        <begin position="1128"/>
        <end position="1152"/>
    </location>
</feature>
<dbReference type="RefSeq" id="NP_001287271.1">
    <property type="nucleotide sequence ID" value="NM_001300342.1"/>
</dbReference>
<feature type="region of interest" description="Disordered" evidence="2">
    <location>
        <begin position="1862"/>
        <end position="2124"/>
    </location>
</feature>
<dbReference type="Gene3D" id="1.10.472.80">
    <property type="entry name" value="Ypt/Rab-GAP domain of gyp1p, domain 3"/>
    <property type="match status" value="1"/>
</dbReference>
<feature type="compositionally biased region" description="Basic and acidic residues" evidence="2">
    <location>
        <begin position="1184"/>
        <end position="1195"/>
    </location>
</feature>
<dbReference type="SMART" id="SM00164">
    <property type="entry name" value="TBC"/>
    <property type="match status" value="1"/>
</dbReference>
<dbReference type="EMBL" id="AE014297">
    <property type="protein sequence ID" value="AHN57270.1"/>
    <property type="molecule type" value="Genomic_DNA"/>
</dbReference>
<dbReference type="PANTHER" id="PTHR13399">
    <property type="entry name" value="TRANSLOCON-ASSOCIATED PROTEIN TRAP , GAMMA SUBUNIT"/>
    <property type="match status" value="1"/>
</dbReference>
<reference evidence="4 6" key="10">
    <citation type="journal article" date="2015" name="G3 (Bethesda)">
        <title>Gene Model Annotations for Drosophila melanogaster: The Rule-Benders.</title>
        <authorList>
            <consortium name="FlyBase Consortium"/>
            <person name="Crosby M.A."/>
            <person name="Gramates L.S."/>
            <person name="Dos Santos G."/>
            <person name="Matthews B.B."/>
            <person name="St Pierre S.E."/>
            <person name="Zhou P."/>
            <person name="Schroeder A.J."/>
            <person name="Falls K."/>
            <person name="Emmert D.B."/>
            <person name="Russo S.M."/>
            <person name="Gelbart W.M."/>
            <person name="null"/>
        </authorList>
    </citation>
    <scope>NUCLEOTIDE SEQUENCE [LARGE SCALE GENOMIC DNA]</scope>
    <source>
        <strain evidence="6">Berkeley</strain>
    </source>
</reference>
<feature type="compositionally biased region" description="Basic and acidic residues" evidence="2">
    <location>
        <begin position="1442"/>
        <end position="1485"/>
    </location>
</feature>
<dbReference type="InterPro" id="IPR000195">
    <property type="entry name" value="Rab-GAP-TBC_dom"/>
</dbReference>
<proteinExistence type="evidence at protein level"/>
<feature type="compositionally biased region" description="Basic and acidic residues" evidence="2">
    <location>
        <begin position="2206"/>
        <end position="2220"/>
    </location>
</feature>
<evidence type="ECO:0007829" key="7">
    <source>
        <dbReference type="PeptideAtlas" id="A0A0B4LH38"/>
    </source>
</evidence>
<evidence type="ECO:0000256" key="1">
    <source>
        <dbReference type="ARBA" id="ARBA00067508"/>
    </source>
</evidence>
<feature type="compositionally biased region" description="Basic and acidic residues" evidence="2">
    <location>
        <begin position="921"/>
        <end position="936"/>
    </location>
</feature>
<reference evidence="4 6" key="2">
    <citation type="journal article" date="2002" name="Genome Biol.">
        <title>Finishing a whole-genome shotgun: release 3 of the Drosophila melanogaster euchromatic genome sequence.</title>
        <authorList>
            <person name="Celniker S.E."/>
            <person name="Wheeler D.A."/>
            <person name="Kronmiller B."/>
            <person name="Carlson J.W."/>
            <person name="Halpern A."/>
            <person name="Patel S."/>
            <person name="Adams M."/>
            <person name="Champe M."/>
            <person name="Dugan S.P."/>
            <person name="Frise E."/>
            <person name="Hodgson A."/>
            <person name="George R.A."/>
            <person name="Hoskins R.A."/>
            <person name="Laverty T."/>
            <person name="Muzny D.M."/>
            <person name="Nelson C.R."/>
            <person name="Pacleb J.M."/>
            <person name="Park S."/>
            <person name="Pfeiffer B.D."/>
            <person name="Richards S."/>
            <person name="Sodergren E.J."/>
            <person name="Svirskas R."/>
            <person name="Tabor P.E."/>
            <person name="Wan K."/>
            <person name="Stapleton M."/>
            <person name="Sutton G.G."/>
            <person name="Venter C."/>
            <person name="Weinstock G."/>
            <person name="Scherer S.E."/>
            <person name="Myers E.W."/>
            <person name="Gibbs R.A."/>
            <person name="Rubin G.M."/>
        </authorList>
    </citation>
    <scope>NUCLEOTIDE SEQUENCE [LARGE SCALE GENOMIC DNA]</scope>
    <source>
        <strain evidence="6">Berkeley</strain>
    </source>
</reference>
<feature type="region of interest" description="Disordered" evidence="2">
    <location>
        <begin position="1773"/>
        <end position="1792"/>
    </location>
</feature>
<dbReference type="VEuPathDB" id="VectorBase:FBgn0261928"/>
<feature type="region of interest" description="Disordered" evidence="2">
    <location>
        <begin position="2172"/>
        <end position="2235"/>
    </location>
</feature>
<reference evidence="4 6" key="9">
    <citation type="journal article" date="2015" name="G3 (Bethesda)">
        <title>Gene Model Annotations for Drosophila melanogaster: Impact of High-Throughput Data.</title>
        <authorList>
            <consortium name="FlyBase Consortium"/>
            <person name="Matthews B.B."/>
            <person name="Dos Santos G."/>
            <person name="Crosby M.A."/>
            <person name="Emmert D.B."/>
            <person name="St Pierre S.E."/>
            <person name="Gramates L.S."/>
            <person name="Zhou P."/>
            <person name="Schroeder A.J."/>
            <person name="Falls K."/>
            <person name="Strelets V."/>
            <person name="Russo S.M."/>
            <person name="Gelbart W.M."/>
            <person name="null"/>
        </authorList>
    </citation>
    <scope>NUCLEOTIDE SEQUENCE [LARGE SCALE GENOMIC DNA]</scope>
    <source>
        <strain evidence="6">Berkeley</strain>
    </source>
</reference>
<reference evidence="4 6" key="5">
    <citation type="journal article" date="2002" name="Genome Biol.">
        <title>Heterochromatic sequences in a Drosophila whole-genome shotgun assembly.</title>
        <authorList>
            <person name="Hoskins R.A."/>
            <person name="Smith C.D."/>
            <person name="Carlson J.W."/>
            <person name="Carvalho A.B."/>
            <person name="Halpern A."/>
            <person name="Kaminker J.S."/>
            <person name="Kennedy C."/>
            <person name="Mungall C.J."/>
            <person name="Sullivan B.A."/>
            <person name="Sutton G.G."/>
            <person name="Yasuhara J.C."/>
            <person name="Wakimoto B.T."/>
            <person name="Myers E.W."/>
            <person name="Celniker S.E."/>
            <person name="Rubin G.M."/>
            <person name="Karpen G.H."/>
        </authorList>
    </citation>
    <scope>NUCLEOTIDE SEQUENCE [LARGE SCALE GENOMIC DNA]</scope>
    <source>
        <strain evidence="6">Berkeley</strain>
    </source>
</reference>
<reference evidence="4 6" key="8">
    <citation type="journal article" date="2007" name="Science">
        <title>Sequence finishing and mapping of Drosophila melanogaster heterochromatin.</title>
        <authorList>
            <person name="Hoskins R.A."/>
            <person name="Carlson J.W."/>
            <person name="Kennedy C."/>
            <person name="Acevedo D."/>
            <person name="Evans-Holm M."/>
            <person name="Frise E."/>
            <person name="Wan K.H."/>
            <person name="Park S."/>
            <person name="Mendez-Lago M."/>
            <person name="Rossi F."/>
            <person name="Villasante A."/>
            <person name="Dimitri P."/>
            <person name="Karpen G.H."/>
            <person name="Celniker S.E."/>
        </authorList>
    </citation>
    <scope>NUCLEOTIDE SEQUENCE [LARGE SCALE GENOMIC DNA]</scope>
    <source>
        <strain evidence="6">Berkeley</strain>
    </source>
</reference>
<feature type="compositionally biased region" description="Basic and acidic residues" evidence="2">
    <location>
        <begin position="646"/>
        <end position="671"/>
    </location>
</feature>
<reference evidence="4 6" key="7">
    <citation type="journal article" date="2007" name="Science">
        <title>The Release 5.1 annotation of Drosophila melanogaster heterochromatin.</title>
        <authorList>
            <person name="Smith C.D."/>
            <person name="Shu S."/>
            <person name="Mungall C.J."/>
            <person name="Karpen G.H."/>
        </authorList>
    </citation>
    <scope>NUCLEOTIDE SEQUENCE [LARGE SCALE GENOMIC DNA]</scope>
    <source>
        <strain evidence="6">Berkeley</strain>
    </source>
</reference>
<dbReference type="PANTHER" id="PTHR13399:SF2">
    <property type="entry name" value="TRANSLOCON-ASSOCIATED PROTEIN SUBUNIT GAMMA"/>
    <property type="match status" value="1"/>
</dbReference>
<reference evidence="4 6" key="3">
    <citation type="journal article" date="2002" name="Genome Biol.">
        <title>Annotation of the Drosophila melanogaster euchromatic genome: a systematic review.</title>
        <authorList>
            <person name="Misra S."/>
            <person name="Crosby M.A."/>
            <person name="Mungall C.J."/>
            <person name="Matthews B.B."/>
            <person name="Campbell K.S."/>
            <person name="Hradecky P."/>
            <person name="Huang Y."/>
            <person name="Kaminker J.S."/>
            <person name="Millburn G.H."/>
            <person name="Prochnik S.E."/>
            <person name="Smith C.D."/>
            <person name="Tupy J.L."/>
            <person name="Whitfied E.J."/>
            <person name="Bayraktaroglu L."/>
            <person name="Berman B.P."/>
            <person name="Bettencourt B.R."/>
            <person name="Celniker S.E."/>
            <person name="de Grey A.D."/>
            <person name="Drysdale R.A."/>
            <person name="Harris N.L."/>
            <person name="Richter J."/>
            <person name="Russo S."/>
            <person name="Schroeder A.J."/>
            <person name="Shu S.Q."/>
            <person name="Stapleton M."/>
            <person name="Yamada C."/>
            <person name="Ashburner M."/>
            <person name="Gelbart W.M."/>
            <person name="Rubin G.M."/>
            <person name="Lewis S.E."/>
        </authorList>
    </citation>
    <scope>GENOME REANNOTATION</scope>
    <source>
        <strain evidence="6">Berkeley</strain>
    </source>
</reference>
<keyword evidence="6" id="KW-1185">Reference proteome</keyword>
<evidence type="ECO:0000313" key="4">
    <source>
        <dbReference type="EMBL" id="AHN57270.1"/>
    </source>
</evidence>
<feature type="compositionally biased region" description="Acidic residues" evidence="2">
    <location>
        <begin position="2221"/>
        <end position="2230"/>
    </location>
</feature>
<reference evidence="4 6" key="6">
    <citation type="journal article" date="2005" name="PLoS Comput. Biol.">
        <title>Combined evidence annotation of transposable elements in genome sequences.</title>
        <authorList>
            <person name="Quesneville H."/>
            <person name="Bergman C.M."/>
            <person name="Andrieu O."/>
            <person name="Autard D."/>
            <person name="Nouaud D."/>
            <person name="Ashburner M."/>
            <person name="Anxolabehere D."/>
        </authorList>
    </citation>
    <scope>NUCLEOTIDE SEQUENCE [LARGE SCALE GENOMIC DNA]</scope>
    <source>
        <strain evidence="6">Berkeley</strain>
    </source>
</reference>
<feature type="compositionally biased region" description="Basic and acidic residues" evidence="2">
    <location>
        <begin position="1205"/>
        <end position="1235"/>
    </location>
</feature>
<feature type="region of interest" description="Disordered" evidence="2">
    <location>
        <begin position="2716"/>
        <end position="2740"/>
    </location>
</feature>
<evidence type="ECO:0000256" key="2">
    <source>
        <dbReference type="SAM" id="MobiDB-lite"/>
    </source>
</evidence>
<feature type="region of interest" description="Disordered" evidence="2">
    <location>
        <begin position="2593"/>
        <end position="2669"/>
    </location>
</feature>
<feature type="region of interest" description="Disordered" evidence="2">
    <location>
        <begin position="2490"/>
        <end position="2552"/>
    </location>
</feature>
<feature type="compositionally biased region" description="Basic and acidic residues" evidence="2">
    <location>
        <begin position="959"/>
        <end position="975"/>
    </location>
</feature>
<dbReference type="Pfam" id="PF00566">
    <property type="entry name" value="RabGAP-TBC"/>
    <property type="match status" value="1"/>
</dbReference>
<dbReference type="Pfam" id="PF15733">
    <property type="entry name" value="DUF4682"/>
    <property type="match status" value="1"/>
</dbReference>
<sequence>MSETKKLLDALLCDIYGRQEVLAKRIRRCCRDPVHKRSPKKKKGQLAQLASGMVGDRSSLERLDVRKLIDVCAILKVEILMLGYLLERVLVARDRLQRHQEVLCEFVTAVLIVESDDAQPKMRFSLSPPPQKAITSARLTSPTKNSLSSNNTITTPGSNNRSPSSTKTTMLTRNGGGHGTSPTASGSGHAPSATAAADDEATSDYNQWLHAMKLVARLPGGTPPEFRRKLWLSLADKYLKSKNVDWAQQREKCFCEEWREDDEELGIQIVKDLHRTGSNLCTGPAGSINQAKLKRILLGYARYNPEVGYCQGFNMLGALILQVMDKEEEESMKVMIYLVEGVLPTGYFYGSMGGLQADMGVFRELMQTRLPRLAKHLQRLQGPVENAFEPPLTNVFTMQWFLTMFCTCLPMSCVLRVWDLVLIEGSDVLLRTALVLWSLLEERVISVRSADEFYGKMGSYSSELLNGHLVDSNGLIERVVKLGPIEDLRQLRDKHLYNIAPLRHKQGLQLYYDEEDTHSDEERLAVATVFGLNWGRRGSVGPAAAGKQQVEQKDRLALDISLLKKQYDRLRERQKQAHVILTTACSTAARQGSGPASSSQPAVPVNQLLLGRPAIVTNKGKRVGAPLGAIPPARKPSLPAVLHTKPTSEKQLRRGETLLWRDTDPSRRRRDSLTWKEIKADRAAMIREGVDVSSVRTQKLRTRFGKSDSSSYSEDSDGEQESGTGGGGGSSTDTSLCDDDDPKSTEKSPKQKAKLARKLKEQKQLAGSRETSLERQRPKSWAPSSHEIPFMLMGTDSGDEKEDKSTKEGPITGDQAEDSATESGHYEFDRELHLVSSKMEPLKLPFDPEFTGMTSVSPIPTPREKSEAEEDLLDERKPFDVSDDGVTNQYFERVNSVERPNRLELTYSLNEEETDTNAIYLEEREKVEGHSGDREYNSLPPFYPRENDDGVQGGGKVPQIRDDNIPGENKDDYKELLSMTIEENTVYKPPTPTASTLSNASRKRRDPRRKTLTRSSTIEIEERYQALERRISQDQPSGDRQAKYIPSTAALEERFNTLEKQLSAEKQRKELSEMEAEYPIKSERIPSTADLESRFNSLTKQMSSSESSSKTPIDLKDEDRPSGSSSKNQKDSEKTSKLHKSEEPESNTKETTGETEASDSNDSKIGEKETEQPRIKKLPSTAELEDRFNALERKMSVQKSSPSKNKKEPPDEEESKSTKEPEEPEESEKANEKTSGRQTPIAKKDSKDSDQKKSETKENQSPTKNQDEKVKVKSPKSEEMIEKETSSNPKEDSHESEAATNKKVEGNRELSSEKGDHKIKEKSEEAPGKAGKETAETKNANVKDSSKKGDSQKNEAAKTSVSQTESDLKPSSKENSTSKDAEQEKTPRKSPPSTEELEKRFNALEKQMSTTNLETTKEPDQTKPATKSQSTSAEVKTQKSMKSFDDKIKEVNVAIEKEQSRVEVEVNAEKKRKNVEEAPKNKEGDSQQPEESQHKGKNQRRASEPPSTEDLEKRYETLKRRMSSKNQFSETVDEALERIQQEVISEAVEEKKPPPSTEDLESRFEALHGDKKNVESKMDETKHVDVAIEAHIPSPPPPPPPPKERPVLAEPVLHQQQALIEELQSKMRGQSPGEENLKPSEINPQRRQKKLLQRPTPMGDETSEAPANTAYYRAANHEQWQQRMVRRFSDLPSRADLENRLQFLERQLYKKFYKQRCASDSEVASRVKLPPEDQPSTSRQARKQEAEGQLEQRVLALEKQLSENSLKLLEAMRERHRSADDSGSPRRLSTETIDATGKELVRYTQNIGELEEVDAHKPINISINIKMMVNKDSESKQPKGESKPTTEDLTRRLEQLEQQLLEERAKNGSIPPENEVLEEKPEKLEEKDSCKKQEKNCHNQHVKGDEVEKTEIPADRKIEPASAKETKTLENVEKAQTRAKVVDTEKSVKDQNAVTDEKSVQDQNVVVDKKADRKILDKKDKSPAAGKSEDTKQTSGKKEKSEDIKQASEAPKAGASKETSTRGKPSETKLEKPTTKESVLKETFPKKENLESEKPKSKENEATKTETQKSKETPTVAVSPKESKVSSKQMTEKKETIKDSSSKELPEKMVINSTDVGPMDPNGKTVVLLMDNEHRASKVRRLTRANTEELEDLFQALEKQLNDRNLVKSEDGRLIRVDPKPSAEQVEQTQAISDLTKEIEDFTSAKPEEENPKEAAKEDKPEPEEPEDFDWGPNTVKHHLKRKTVYLPSTKELESRFRSLERQIKLLEDVEKIDVEQRLNEIERKIKLQYSLSHEKDLNKYLELCEGKGLDDDEPVPVETPTKEAEITTARDRSRSPGRKALATKSPYTSPSRKATIKTPHTSPTRKPIIKSPYTSPSRKSAKSPYTSPSRNRQRSPSPTRSPERKSKKSPYTSPARRKPHPNDLPISDDLEYKYRVLDLVRSKSKENLAKRMNDPNRKPAIHPLEMILSPSPDADAIPTTGELEHRIRVLDEKLKSPAKTRSKSRSRSPTIEDIKRQKMRDEKKPRTPVHNLERIVSSPGRPEPPTAEELEERIRILEQEHKFDFKTQKDYKAFNQKLKDVISPSLSFDEFRAAKSREQSPRRHGPTTPKSALRRDDFDEGYCGGTHTSTLYRPTSPKVIRFRDEDEDEDQFEEAPRPKSRQTSDRMVGTTHDVLDCLTENTKILQRILKKTLADQPSATRSYASSTEGLDALGSRLMRETSPITRTGTHTGVPLRTGENINDRLSSIKNSIKSIDTLCEEKPYQKEKCQRYIDSLFTDSLHFASKKSSLEDLSLSRSLSRSESRGRSIHRSGDYAPSIRVTSEHRSLGSADSRRSPLGNRDTSPLHHRSHRDISRELSPRRRRLEEEDEERKDRESSRLLNFNYAKDTITTMNKQEKASPNANGYRKNYQSRLRSRKLIKTIRKIL</sequence>
<dbReference type="GeneID" id="41252"/>
<dbReference type="FunFam" id="1.10.472.80:FF:000011">
    <property type="entry name" value="TBC1 domain family member 30"/>
    <property type="match status" value="1"/>
</dbReference>
<dbReference type="BioGRID-ORCS" id="41252">
    <property type="hits" value="0 hits in 1 CRISPR screen"/>
</dbReference>
<feature type="compositionally biased region" description="Basic and acidic residues" evidence="2">
    <location>
        <begin position="2431"/>
        <end position="2458"/>
    </location>
</feature>
<reference evidence="4 6" key="1">
    <citation type="journal article" date="2000" name="Science">
        <title>The genome sequence of Drosophila melanogaster.</title>
        <authorList>
            <person name="Adams M.D."/>
            <person name="Celniker S.E."/>
            <person name="Holt R.A."/>
            <person name="Evans C.A."/>
            <person name="Gocayne J.D."/>
            <person name="Amanatides P.G."/>
            <person name="Scherer S.E."/>
            <person name="Li P.W."/>
            <person name="Hoskins R.A."/>
            <person name="Galle R.F."/>
            <person name="George R.A."/>
            <person name="Lewis S.E."/>
            <person name="Richards S."/>
            <person name="Ashburner M."/>
            <person name="Henderson S.N."/>
            <person name="Sutton G.G."/>
            <person name="Wortman J.R."/>
            <person name="Yandell M.D."/>
            <person name="Zhang Q."/>
            <person name="Chen L.X."/>
            <person name="Brandon R.C."/>
            <person name="Rogers Y.H."/>
            <person name="Blazej R.G."/>
            <person name="Champe M."/>
            <person name="Pfeiffer B.D."/>
            <person name="Wan K.H."/>
            <person name="Doyle C."/>
            <person name="Baxter E.G."/>
            <person name="Helt G."/>
            <person name="Nelson C.R."/>
            <person name="Gabor G.L."/>
            <person name="Abril J.F."/>
            <person name="Agbayani A."/>
            <person name="An H.J."/>
            <person name="Andrews-Pfannkoch C."/>
            <person name="Baldwin D."/>
            <person name="Ballew R.M."/>
            <person name="Basu A."/>
            <person name="Baxendale J."/>
            <person name="Bayraktaroglu L."/>
            <person name="Beasley E.M."/>
            <person name="Beeson K.Y."/>
            <person name="Benos P.V."/>
            <person name="Berman B.P."/>
            <person name="Bhandari D."/>
            <person name="Bolshakov S."/>
            <person name="Borkova D."/>
            <person name="Botchan M.R."/>
            <person name="Bouck J."/>
            <person name="Brokstein P."/>
            <person name="Brottier P."/>
            <person name="Burtis K.C."/>
            <person name="Busam D.A."/>
            <person name="Butler H."/>
            <person name="Cadieu E."/>
            <person name="Center A."/>
            <person name="Chandra I."/>
            <person name="Cherry J.M."/>
            <person name="Cawley S."/>
            <person name="Dahlke C."/>
            <person name="Davenport L.B."/>
            <person name="Davies P."/>
            <person name="de Pablos B."/>
            <person name="Delcher A."/>
            <person name="Deng Z."/>
            <person name="Mays A.D."/>
            <person name="Dew I."/>
            <person name="Dietz S.M."/>
            <person name="Dodson K."/>
            <person name="Doup L.E."/>
            <person name="Downes M."/>
            <person name="Dugan-Rocha S."/>
            <person name="Dunkov B.C."/>
            <person name="Dunn P."/>
            <person name="Durbin K.J."/>
            <person name="Evangelista C.C."/>
            <person name="Ferraz C."/>
            <person name="Ferriera S."/>
            <person name="Fleischmann W."/>
            <person name="Fosler C."/>
            <person name="Gabrielian A.E."/>
            <person name="Garg N.S."/>
            <person name="Gelbart W.M."/>
            <person name="Glasser K."/>
            <person name="Glodek A."/>
            <person name="Gong F."/>
            <person name="Gorrell J.H."/>
            <person name="Gu Z."/>
            <person name="Guan P."/>
            <person name="Harris M."/>
            <person name="Harris N.L."/>
            <person name="Harvey D."/>
            <person name="Heiman T.J."/>
            <person name="Hernandez J.R."/>
            <person name="Houck J."/>
            <person name="Hostin D."/>
            <person name="Houston K.A."/>
            <person name="Howland T.J."/>
            <person name="Wei M.H."/>
            <person name="Ibegwam C."/>
            <person name="Jalali M."/>
            <person name="Kalush F."/>
            <person name="Karpen G.H."/>
            <person name="Ke Z."/>
            <person name="Kennison J.A."/>
            <person name="Ketchum K.A."/>
            <person name="Kimmel B.E."/>
            <person name="Kodira C.D."/>
            <person name="Kraft C."/>
            <person name="Kravitz S."/>
            <person name="Kulp D."/>
            <person name="Lai Z."/>
            <person name="Lasko P."/>
            <person name="Lei Y."/>
            <person name="Levitsky A.A."/>
            <person name="Li J."/>
            <person name="Li Z."/>
            <person name="Liang Y."/>
            <person name="Lin X."/>
            <person name="Liu X."/>
            <person name="Mattei B."/>
            <person name="McIntosh T.C."/>
            <person name="McLeod M.P."/>
            <person name="McPherson D."/>
            <person name="Merkulov G."/>
            <person name="Milshina N.V."/>
            <person name="Mobarry C."/>
            <person name="Morris J."/>
            <person name="Moshrefi A."/>
            <person name="Mount S.M."/>
            <person name="Moy M."/>
            <person name="Murphy B."/>
            <person name="Murphy L."/>
            <person name="Muzny D.M."/>
            <person name="Nelson D.L."/>
            <person name="Nelson D.R."/>
            <person name="Nelson K.A."/>
            <person name="Nixon K."/>
            <person name="Nusskern D.R."/>
            <person name="Pacleb J.M."/>
            <person name="Palazzolo M."/>
            <person name="Pittman G.S."/>
            <person name="Pan S."/>
            <person name="Pollard J."/>
            <person name="Puri V."/>
            <person name="Reese M.G."/>
            <person name="Reinert K."/>
            <person name="Remington K."/>
            <person name="Saunders R.D."/>
            <person name="Scheeler F."/>
            <person name="Shen H."/>
            <person name="Shue B.C."/>
            <person name="Siden-Kiamos I."/>
            <person name="Simpson M."/>
            <person name="Skupski M.P."/>
            <person name="Smith T."/>
            <person name="Spier E."/>
            <person name="Spradling A.C."/>
            <person name="Stapleton M."/>
            <person name="Strong R."/>
            <person name="Sun E."/>
            <person name="Svirskas R."/>
            <person name="Tector C."/>
            <person name="Turner R."/>
            <person name="Venter E."/>
            <person name="Wang A.H."/>
            <person name="Wang X."/>
            <person name="Wang Z.Y."/>
            <person name="Wassarman D.A."/>
            <person name="Weinstock G.M."/>
            <person name="Weissenbach J."/>
            <person name="Williams S.M."/>
            <person name="WoodageT"/>
            <person name="Worley K.C."/>
            <person name="Wu D."/>
            <person name="Yang S."/>
            <person name="Yao Q.A."/>
            <person name="Ye J."/>
            <person name="Yeh R.F."/>
            <person name="Zaveri J.S."/>
            <person name="Zhan M."/>
            <person name="Zhang G."/>
            <person name="Zhao Q."/>
            <person name="Zheng L."/>
            <person name="Zheng X.H."/>
            <person name="Zhong F.N."/>
            <person name="Zhong W."/>
            <person name="Zhou X."/>
            <person name="Zhu S."/>
            <person name="Zhu X."/>
            <person name="Smith H.O."/>
            <person name="Gibbs R.A."/>
            <person name="Myers E.W."/>
            <person name="Rubin G.M."/>
            <person name="Venter J.C."/>
        </authorList>
    </citation>
    <scope>NUCLEOTIDE SEQUENCE [LARGE SCALE GENOMIC DNA]</scope>
    <source>
        <strain evidence="6">Berkeley</strain>
    </source>
</reference>
<dbReference type="AGR" id="FB:FBgn0261928"/>
<feature type="compositionally biased region" description="Polar residues" evidence="2">
    <location>
        <begin position="1423"/>
        <end position="1441"/>
    </location>
</feature>
<feature type="region of interest" description="Disordered" evidence="2">
    <location>
        <begin position="2793"/>
        <end position="2881"/>
    </location>
</feature>
<feature type="compositionally biased region" description="Basic and acidic residues" evidence="2">
    <location>
        <begin position="2853"/>
        <end position="2879"/>
    </location>
</feature>
<feature type="compositionally biased region" description="Polar residues" evidence="2">
    <location>
        <begin position="2346"/>
        <end position="2365"/>
    </location>
</feature>
<dbReference type="PROSITE" id="PS50086">
    <property type="entry name" value="TBC_RABGAP"/>
    <property type="match status" value="1"/>
</dbReference>
<feature type="compositionally biased region" description="Basic and acidic residues" evidence="2">
    <location>
        <begin position="1720"/>
        <end position="1731"/>
    </location>
</feature>
<dbReference type="InterPro" id="IPR032738">
    <property type="entry name" value="Tbc1d30_C"/>
</dbReference>
<feature type="region of interest" description="Disordered" evidence="2">
    <location>
        <begin position="846"/>
        <end position="884"/>
    </location>
</feature>
<gene>
    <name evidence="5" type="primary">blobby</name>
    <name evidence="4" type="synonym">CG12816</name>
    <name evidence="4" type="synonym">CG34108</name>
    <name evidence="4" type="synonym">CG3996</name>
    <name evidence="4" type="synonym">Dmel\CG42795</name>
    <name evidence="4 5" type="ORF">CG42795</name>
    <name evidence="4" type="ORF">Dmel_CG42795</name>
</gene>
<feature type="compositionally biased region" description="Low complexity" evidence="2">
    <location>
        <begin position="2388"/>
        <end position="2401"/>
    </location>
</feature>
<feature type="region of interest" description="Disordered" evidence="2">
    <location>
        <begin position="702"/>
        <end position="831"/>
    </location>
</feature>
<feature type="compositionally biased region" description="Basic and acidic residues" evidence="2">
    <location>
        <begin position="2511"/>
        <end position="2526"/>
    </location>
</feature>
<organism evidence="4 6">
    <name type="scientific">Drosophila melanogaster</name>
    <name type="common">Fruit fly</name>
    <dbReference type="NCBI Taxonomy" id="7227"/>
    <lineage>
        <taxon>Eukaryota</taxon>
        <taxon>Metazoa</taxon>
        <taxon>Ecdysozoa</taxon>
        <taxon>Arthropoda</taxon>
        <taxon>Hexapoda</taxon>
        <taxon>Insecta</taxon>
        <taxon>Pterygota</taxon>
        <taxon>Neoptera</taxon>
        <taxon>Endopterygota</taxon>
        <taxon>Diptera</taxon>
        <taxon>Brachycera</taxon>
        <taxon>Muscomorpha</taxon>
        <taxon>Ephydroidea</taxon>
        <taxon>Drosophilidae</taxon>
        <taxon>Drosophila</taxon>
        <taxon>Sophophora</taxon>
    </lineage>
</organism>
<feature type="compositionally biased region" description="Low complexity" evidence="2">
    <location>
        <begin position="181"/>
        <end position="196"/>
    </location>
</feature>
<dbReference type="OrthoDB" id="289721at2759"/>
<dbReference type="SUPFAM" id="SSF47923">
    <property type="entry name" value="Ypt/Rab-GAP domain of gyp1p"/>
    <property type="match status" value="2"/>
</dbReference>
<feature type="compositionally biased region" description="Basic and acidic residues" evidence="2">
    <location>
        <begin position="2172"/>
        <end position="2181"/>
    </location>
</feature>
<dbReference type="Bgee" id="FBgn0261928">
    <property type="expression patterns" value="Expressed in lamina monopolar neuron L5 (Drosophila) in insect head and 177 other cell types or tissues"/>
</dbReference>
<dbReference type="Gene3D" id="1.10.8.270">
    <property type="entry name" value="putative rabgap domain of human tbc1 domain family member 14 like domains"/>
    <property type="match status" value="1"/>
</dbReference>
<evidence type="ECO:0000313" key="6">
    <source>
        <dbReference type="Proteomes" id="UP000000803"/>
    </source>
</evidence>
<dbReference type="GO" id="GO:0005096">
    <property type="term" value="F:GTPase activator activity"/>
    <property type="evidence" value="ECO:0000250"/>
    <property type="project" value="FlyBase"/>
</dbReference>
<feature type="compositionally biased region" description="Basic and acidic residues" evidence="2">
    <location>
        <begin position="1265"/>
        <end position="1336"/>
    </location>
</feature>
<reference evidence="4 6" key="11">
    <citation type="journal article" date="2015" name="Genome Res.">
        <title>The Release 6 reference sequence of the Drosophila melanogaster genome.</title>
        <authorList>
            <person name="Hoskins R.A."/>
            <person name="Carlson J.W."/>
            <person name="Wan K.H."/>
            <person name="Park S."/>
            <person name="Mendez I."/>
            <person name="Galle S.E."/>
            <person name="Booth B.W."/>
            <person name="Pfeiffer B.D."/>
            <person name="George R.A."/>
            <person name="Svirskas R."/>
            <person name="Krzywinski M."/>
            <person name="Schein J."/>
            <person name="Accardo M.C."/>
            <person name="Damia E."/>
            <person name="Messina G."/>
            <person name="Mendez-Lago M."/>
            <person name="de Pablos B."/>
            <person name="Demakova O.V."/>
            <person name="Andreyeva E.N."/>
            <person name="Boldyreva L.V."/>
            <person name="Marra M."/>
            <person name="Carvalho A.B."/>
            <person name="Dimitri P."/>
            <person name="Villasante A."/>
            <person name="Zhimulev I.F."/>
            <person name="Rubin G.M."/>
            <person name="Karpen G.H."/>
            <person name="Celniker S.E."/>
        </authorList>
    </citation>
    <scope>NUCLEOTIDE SEQUENCE [LARGE SCALE GENOMIC DNA]</scope>
    <source>
        <strain evidence="6">Berkeley</strain>
    </source>
</reference>
<feature type="compositionally biased region" description="Basic and acidic residues" evidence="2">
    <location>
        <begin position="1064"/>
        <end position="1084"/>
    </location>
</feature>
<feature type="region of interest" description="Disordered" evidence="2">
    <location>
        <begin position="1590"/>
        <end position="1673"/>
    </location>
</feature>
<dbReference type="InterPro" id="IPR035969">
    <property type="entry name" value="Rab-GAP_TBC_sf"/>
</dbReference>
<protein>
    <recommendedName>
        <fullName evidence="1">TBC1 domain family member 30</fullName>
    </recommendedName>
</protein>
<dbReference type="SMR" id="A0A0B4LH38"/>
<feature type="compositionally biased region" description="Basic and acidic residues" evidence="2">
    <location>
        <begin position="2823"/>
        <end position="2836"/>
    </location>
</feature>
<reference evidence="4 6" key="4">
    <citation type="journal article" date="2002" name="Genome Biol.">
        <title>The transposable elements of the Drosophila melanogaster euchromatin: a genomics perspective.</title>
        <authorList>
            <person name="Kaminker J.S."/>
            <person name="Bergman C.M."/>
            <person name="Kronmiller B."/>
            <person name="Carlson J."/>
            <person name="Svirskas R."/>
            <person name="Patel S."/>
            <person name="Frise E."/>
            <person name="Wheeler D.A."/>
            <person name="Lewis S.E."/>
            <person name="Rubin G.M."/>
            <person name="Ashburner M."/>
            <person name="Celniker S.E."/>
        </authorList>
    </citation>
    <scope>NUCLEOTIDE SEQUENCE [LARGE SCALE GENOMIC DNA]</scope>
    <source>
        <strain evidence="6">Berkeley</strain>
    </source>
</reference>
<feature type="compositionally biased region" description="Basic and acidic residues" evidence="2">
    <location>
        <begin position="1366"/>
        <end position="1387"/>
    </location>
</feature>
<feature type="compositionally biased region" description="Basic and acidic residues" evidence="2">
    <location>
        <begin position="1161"/>
        <end position="1174"/>
    </location>
</feature>
<feature type="domain" description="Rab-GAP TBC" evidence="3">
    <location>
        <begin position="221"/>
        <end position="425"/>
    </location>
</feature>
<dbReference type="FlyBase" id="FBgn0261928">
    <property type="gene designation" value="blobby"/>
</dbReference>
<feature type="compositionally biased region" description="Basic and acidic residues" evidence="2">
    <location>
        <begin position="1344"/>
        <end position="1356"/>
    </location>
</feature>
<name>A0A0B4LH38_DROME</name>
<feature type="region of interest" description="Disordered" evidence="2">
    <location>
        <begin position="122"/>
        <end position="199"/>
    </location>
</feature>
<feature type="compositionally biased region" description="Basic and acidic residues" evidence="2">
    <location>
        <begin position="1877"/>
        <end position="1960"/>
    </location>
</feature>
<feature type="region of interest" description="Disordered" evidence="2">
    <location>
        <begin position="916"/>
        <end position="1017"/>
    </location>
</feature>
<feature type="compositionally biased region" description="Polar residues" evidence="2">
    <location>
        <begin position="2373"/>
        <end position="2387"/>
    </location>
</feature>
<evidence type="ECO:0000259" key="3">
    <source>
        <dbReference type="PROSITE" id="PS50086"/>
    </source>
</evidence>
<feature type="region of interest" description="Disordered" evidence="2">
    <location>
        <begin position="626"/>
        <end position="671"/>
    </location>
</feature>
<feature type="compositionally biased region" description="Basic and acidic residues" evidence="2">
    <location>
        <begin position="1773"/>
        <end position="1784"/>
    </location>
</feature>
<feature type="compositionally biased region" description="Basic and acidic residues" evidence="2">
    <location>
        <begin position="1967"/>
        <end position="2006"/>
    </location>
</feature>
<feature type="compositionally biased region" description="Polar residues" evidence="2">
    <location>
        <begin position="133"/>
        <end position="172"/>
    </location>
</feature>